<feature type="transmembrane region" description="Helical" evidence="7">
    <location>
        <begin position="20"/>
        <end position="36"/>
    </location>
</feature>
<dbReference type="EMBL" id="JBEPMA010000002">
    <property type="protein sequence ID" value="MET3616941.1"/>
    <property type="molecule type" value="Genomic_DNA"/>
</dbReference>
<dbReference type="InterPro" id="IPR052031">
    <property type="entry name" value="Membrane_Transporter-Flippase"/>
</dbReference>
<organism evidence="8 9">
    <name type="scientific">Peptoniphilus olsenii</name>
    <dbReference type="NCBI Taxonomy" id="411570"/>
    <lineage>
        <taxon>Bacteria</taxon>
        <taxon>Bacillati</taxon>
        <taxon>Bacillota</taxon>
        <taxon>Tissierellia</taxon>
        <taxon>Tissierellales</taxon>
        <taxon>Peptoniphilaceae</taxon>
        <taxon>Peptoniphilus</taxon>
    </lineage>
</organism>
<keyword evidence="4 7" id="KW-0812">Transmembrane</keyword>
<keyword evidence="3" id="KW-1003">Cell membrane</keyword>
<comment type="subcellular location">
    <subcellularLocation>
        <location evidence="1">Cell membrane</location>
        <topology evidence="1">Multi-pass membrane protein</topology>
    </subcellularLocation>
</comment>
<dbReference type="PANTHER" id="PTHR43549:SF3">
    <property type="entry name" value="MULTIDRUG RESISTANCE PROTEIN YPNP-RELATED"/>
    <property type="match status" value="1"/>
</dbReference>
<feature type="transmembrane region" description="Helical" evidence="7">
    <location>
        <begin position="204"/>
        <end position="224"/>
    </location>
</feature>
<dbReference type="InterPro" id="IPR048279">
    <property type="entry name" value="MdtK-like"/>
</dbReference>
<dbReference type="CDD" id="cd13138">
    <property type="entry name" value="MATE_yoeA_like"/>
    <property type="match status" value="1"/>
</dbReference>
<keyword evidence="2" id="KW-0813">Transport</keyword>
<dbReference type="Proteomes" id="UP001549162">
    <property type="component" value="Unassembled WGS sequence"/>
</dbReference>
<comment type="caution">
    <text evidence="8">The sequence shown here is derived from an EMBL/GenBank/DDBJ whole genome shotgun (WGS) entry which is preliminary data.</text>
</comment>
<reference evidence="8 9" key="1">
    <citation type="submission" date="2024-06" db="EMBL/GenBank/DDBJ databases">
        <title>Genomic Encyclopedia of Type Strains, Phase IV (KMG-IV): sequencing the most valuable type-strain genomes for metagenomic binning, comparative biology and taxonomic classification.</title>
        <authorList>
            <person name="Goeker M."/>
        </authorList>
    </citation>
    <scope>NUCLEOTIDE SEQUENCE [LARGE SCALE GENOMIC DNA]</scope>
    <source>
        <strain evidence="8 9">DSM 21460</strain>
    </source>
</reference>
<accession>A0ABV2J842</accession>
<keyword evidence="6 7" id="KW-0472">Membrane</keyword>
<feature type="transmembrane region" description="Helical" evidence="7">
    <location>
        <begin position="146"/>
        <end position="167"/>
    </location>
</feature>
<dbReference type="NCBIfam" id="TIGR00797">
    <property type="entry name" value="matE"/>
    <property type="match status" value="1"/>
</dbReference>
<keyword evidence="9" id="KW-1185">Reference proteome</keyword>
<dbReference type="PIRSF" id="PIRSF006603">
    <property type="entry name" value="DinF"/>
    <property type="match status" value="1"/>
</dbReference>
<dbReference type="InterPro" id="IPR002528">
    <property type="entry name" value="MATE_fam"/>
</dbReference>
<proteinExistence type="predicted"/>
<evidence type="ECO:0000256" key="5">
    <source>
        <dbReference type="ARBA" id="ARBA00022989"/>
    </source>
</evidence>
<sequence>MKNKSISNINKNTMTEGSIWKTILLFSIPLVFGNLLQQTYNTVDSIIVGNYVGSHALAAVGSSTALINLLISFSQGIAVGSGIIVAQSIGADKQKDIRVSVHTSLAIAIILGLLISVLGYIFAPWLLKSMNTPPEVMKESITYLRIFSFGLIFNIIYNMEAGILNAVGNSKRSLLYLAIASFANIILDLIFIKSFKFGVSGAAMATNISQAISSILALLFLMRVPEIYKVRVSKIKIHKKMATRIISIGIPTAIQNTVISLSNVIMQSSVNVFGAFPMAGFGAFMKIDGFNILPVMSLSMAITTFAGQNYGAGKIKRVKKGMWTTLVMSLIYTIITGTLLYTFAPNVIALFTNEIKVIEAGVLATKFFCPFYFLLAIMHSLAGTVRGTGKTVPPMIILLVSLCAFRILAVKLIIPHYNTIRNVYMLYPISWVIGAVLMVIYTIKADWISDEKAKNIAQDL</sequence>
<evidence type="ECO:0000256" key="2">
    <source>
        <dbReference type="ARBA" id="ARBA00022448"/>
    </source>
</evidence>
<feature type="transmembrane region" description="Helical" evidence="7">
    <location>
        <begin position="426"/>
        <end position="443"/>
    </location>
</feature>
<evidence type="ECO:0000256" key="3">
    <source>
        <dbReference type="ARBA" id="ARBA00022475"/>
    </source>
</evidence>
<evidence type="ECO:0000256" key="6">
    <source>
        <dbReference type="ARBA" id="ARBA00023136"/>
    </source>
</evidence>
<keyword evidence="5 7" id="KW-1133">Transmembrane helix</keyword>
<feature type="transmembrane region" description="Helical" evidence="7">
    <location>
        <begin position="363"/>
        <end position="383"/>
    </location>
</feature>
<dbReference type="PANTHER" id="PTHR43549">
    <property type="entry name" value="MULTIDRUG RESISTANCE PROTEIN YPNP-RELATED"/>
    <property type="match status" value="1"/>
</dbReference>
<protein>
    <submittedName>
        <fullName evidence="8">MATE family efflux protein</fullName>
    </submittedName>
</protein>
<feature type="transmembrane region" description="Helical" evidence="7">
    <location>
        <begin position="322"/>
        <end position="343"/>
    </location>
</feature>
<feature type="transmembrane region" description="Helical" evidence="7">
    <location>
        <begin position="290"/>
        <end position="310"/>
    </location>
</feature>
<feature type="transmembrane region" description="Helical" evidence="7">
    <location>
        <begin position="174"/>
        <end position="192"/>
    </location>
</feature>
<evidence type="ECO:0000256" key="4">
    <source>
        <dbReference type="ARBA" id="ARBA00022692"/>
    </source>
</evidence>
<feature type="transmembrane region" description="Helical" evidence="7">
    <location>
        <begin position="105"/>
        <end position="126"/>
    </location>
</feature>
<evidence type="ECO:0000313" key="8">
    <source>
        <dbReference type="EMBL" id="MET3616941.1"/>
    </source>
</evidence>
<evidence type="ECO:0000256" key="1">
    <source>
        <dbReference type="ARBA" id="ARBA00004651"/>
    </source>
</evidence>
<evidence type="ECO:0000313" key="9">
    <source>
        <dbReference type="Proteomes" id="UP001549162"/>
    </source>
</evidence>
<gene>
    <name evidence="8" type="ORF">ABID14_000566</name>
</gene>
<dbReference type="RefSeq" id="WP_354366987.1">
    <property type="nucleotide sequence ID" value="NZ_JBEPMA010000002.1"/>
</dbReference>
<name>A0ABV2J842_9FIRM</name>
<feature type="transmembrane region" description="Helical" evidence="7">
    <location>
        <begin position="245"/>
        <end position="270"/>
    </location>
</feature>
<feature type="transmembrane region" description="Helical" evidence="7">
    <location>
        <begin position="395"/>
        <end position="414"/>
    </location>
</feature>
<feature type="transmembrane region" description="Helical" evidence="7">
    <location>
        <begin position="56"/>
        <end position="85"/>
    </location>
</feature>
<evidence type="ECO:0000256" key="7">
    <source>
        <dbReference type="SAM" id="Phobius"/>
    </source>
</evidence>
<dbReference type="Pfam" id="PF01554">
    <property type="entry name" value="MatE"/>
    <property type="match status" value="2"/>
</dbReference>